<keyword evidence="3" id="KW-0611">Plant defense</keyword>
<organism evidence="7 8">
    <name type="scientific">Carnegiea gigantea</name>
    <dbReference type="NCBI Taxonomy" id="171969"/>
    <lineage>
        <taxon>Eukaryota</taxon>
        <taxon>Viridiplantae</taxon>
        <taxon>Streptophyta</taxon>
        <taxon>Embryophyta</taxon>
        <taxon>Tracheophyta</taxon>
        <taxon>Spermatophyta</taxon>
        <taxon>Magnoliopsida</taxon>
        <taxon>eudicotyledons</taxon>
        <taxon>Gunneridae</taxon>
        <taxon>Pentapetalae</taxon>
        <taxon>Caryophyllales</taxon>
        <taxon>Cactineae</taxon>
        <taxon>Cactaceae</taxon>
        <taxon>Cactoideae</taxon>
        <taxon>Echinocereeae</taxon>
        <taxon>Carnegiea</taxon>
    </lineage>
</organism>
<evidence type="ECO:0000259" key="5">
    <source>
        <dbReference type="Pfam" id="PF23559"/>
    </source>
</evidence>
<dbReference type="Pfam" id="PF25019">
    <property type="entry name" value="LRR_R13L1-DRL21"/>
    <property type="match status" value="1"/>
</dbReference>
<dbReference type="InterPro" id="IPR056789">
    <property type="entry name" value="LRR_R13L1-DRL21"/>
</dbReference>
<dbReference type="Gene3D" id="3.40.50.300">
    <property type="entry name" value="P-loop containing nucleotide triphosphate hydrolases"/>
    <property type="match status" value="1"/>
</dbReference>
<keyword evidence="8" id="KW-1185">Reference proteome</keyword>
<dbReference type="Gene3D" id="1.10.8.430">
    <property type="entry name" value="Helical domain of apoptotic protease-activating factors"/>
    <property type="match status" value="1"/>
</dbReference>
<dbReference type="Gene3D" id="1.10.10.10">
    <property type="entry name" value="Winged helix-like DNA-binding domain superfamily/Winged helix DNA-binding domain"/>
    <property type="match status" value="1"/>
</dbReference>
<evidence type="ECO:0000313" key="7">
    <source>
        <dbReference type="EMBL" id="KAJ8426772.1"/>
    </source>
</evidence>
<evidence type="ECO:0008006" key="9">
    <source>
        <dbReference type="Google" id="ProtNLM"/>
    </source>
</evidence>
<comment type="caution">
    <text evidence="7">The sequence shown here is derived from an EMBL/GenBank/DDBJ whole genome shotgun (WGS) entry which is preliminary data.</text>
</comment>
<dbReference type="InterPro" id="IPR042197">
    <property type="entry name" value="Apaf_helical"/>
</dbReference>
<gene>
    <name evidence="7" type="ORF">Cgig2_034031</name>
</gene>
<dbReference type="Pfam" id="PF00931">
    <property type="entry name" value="NB-ARC"/>
    <property type="match status" value="1"/>
</dbReference>
<dbReference type="Gene3D" id="3.80.10.10">
    <property type="entry name" value="Ribonuclease Inhibitor"/>
    <property type="match status" value="4"/>
</dbReference>
<evidence type="ECO:0000259" key="6">
    <source>
        <dbReference type="Pfam" id="PF25019"/>
    </source>
</evidence>
<dbReference type="SUPFAM" id="SSF52540">
    <property type="entry name" value="P-loop containing nucleoside triphosphate hydrolases"/>
    <property type="match status" value="1"/>
</dbReference>
<dbReference type="PRINTS" id="PR00364">
    <property type="entry name" value="DISEASERSIST"/>
</dbReference>
<feature type="domain" description="NB-ARC" evidence="4">
    <location>
        <begin position="123"/>
        <end position="287"/>
    </location>
</feature>
<dbReference type="GO" id="GO:0043531">
    <property type="term" value="F:ADP binding"/>
    <property type="evidence" value="ECO:0007669"/>
    <property type="project" value="InterPro"/>
</dbReference>
<dbReference type="FunFam" id="1.10.10.10:FF:000322">
    <property type="entry name" value="Probable disease resistance protein At1g63360"/>
    <property type="match status" value="1"/>
</dbReference>
<evidence type="ECO:0000256" key="1">
    <source>
        <dbReference type="ARBA" id="ARBA00022614"/>
    </source>
</evidence>
<accession>A0A9Q1GS99</accession>
<dbReference type="PANTHER" id="PTHR36766">
    <property type="entry name" value="PLANT BROAD-SPECTRUM MILDEW RESISTANCE PROTEIN RPW8"/>
    <property type="match status" value="1"/>
</dbReference>
<keyword evidence="2" id="KW-0677">Repeat</keyword>
<evidence type="ECO:0000313" key="8">
    <source>
        <dbReference type="Proteomes" id="UP001153076"/>
    </source>
</evidence>
<dbReference type="InterPro" id="IPR027417">
    <property type="entry name" value="P-loop_NTPase"/>
</dbReference>
<proteinExistence type="predicted"/>
<feature type="domain" description="Disease resistance protein winged helix" evidence="5">
    <location>
        <begin position="373"/>
        <end position="438"/>
    </location>
</feature>
<keyword evidence="1" id="KW-0433">Leucine-rich repeat</keyword>
<dbReference type="EMBL" id="JAKOGI010001239">
    <property type="protein sequence ID" value="KAJ8426772.1"/>
    <property type="molecule type" value="Genomic_DNA"/>
</dbReference>
<reference evidence="7" key="1">
    <citation type="submission" date="2022-04" db="EMBL/GenBank/DDBJ databases">
        <title>Carnegiea gigantea Genome sequencing and assembly v2.</title>
        <authorList>
            <person name="Copetti D."/>
            <person name="Sanderson M.J."/>
            <person name="Burquez A."/>
            <person name="Wojciechowski M.F."/>
        </authorList>
    </citation>
    <scope>NUCLEOTIDE SEQUENCE</scope>
    <source>
        <strain evidence="7">SGP5-SGP5p</strain>
        <tissue evidence="7">Aerial part</tissue>
    </source>
</reference>
<dbReference type="Proteomes" id="UP001153076">
    <property type="component" value="Unassembled WGS sequence"/>
</dbReference>
<dbReference type="InterPro" id="IPR058922">
    <property type="entry name" value="WHD_DRP"/>
</dbReference>
<dbReference type="SUPFAM" id="SSF52058">
    <property type="entry name" value="L domain-like"/>
    <property type="match status" value="2"/>
</dbReference>
<evidence type="ECO:0000256" key="3">
    <source>
        <dbReference type="ARBA" id="ARBA00022821"/>
    </source>
</evidence>
<dbReference type="OrthoDB" id="2973320at2759"/>
<name>A0A9Q1GS99_9CARY</name>
<dbReference type="InterPro" id="IPR032675">
    <property type="entry name" value="LRR_dom_sf"/>
</dbReference>
<dbReference type="InterPro" id="IPR002182">
    <property type="entry name" value="NB-ARC"/>
</dbReference>
<dbReference type="GO" id="GO:0006952">
    <property type="term" value="P:defense response"/>
    <property type="evidence" value="ECO:0007669"/>
    <property type="project" value="UniProtKB-KW"/>
</dbReference>
<evidence type="ECO:0000259" key="4">
    <source>
        <dbReference type="Pfam" id="PF00931"/>
    </source>
</evidence>
<dbReference type="PANTHER" id="PTHR36766:SF40">
    <property type="entry name" value="DISEASE RESISTANCE PROTEIN RGA3"/>
    <property type="match status" value="1"/>
</dbReference>
<sequence length="1344" mass="151487">MTAARNVLDDLGEKRNSCPLMKRRPNKVKHALYDAEDLIDEIRTTALQQRLYDAGVHSARGADSLDSFYEETESRFERTNKIFKGIKELINVSGPMASLETQQPLSSSRVPVTSLDRAAVNINSRVVALIGVPGIGKTTLAQSIFNDPKAGETFDFRTWISVSEVFDISQIITSILHLLPMPSSAYNTYDTSADAFTTNLEFSQWCLRQRMIGKKFLIVLDDVWEENIDANWNALHVSLGSAATGSTVMVTTHNKDTARRFHPIFTLELHKLSDDDCWSLIKERAVADPHAVLDESLEEIGRRIAAKCRGLPLAAKALGSLLASASDARKWENIENSRIWDLPPCRKQILPALLLSYNFLPPHLRRCFAYCSLFPKNYQFQKQKLLMLWMAEGLMEPTTGYYRGTEDYFDMLVAKSLFQESNSNKHFFTMHDLVHELAVYAAAEFSFMLDANIPPAISGSLRHFSYNESQYKMAEKFGSSACAARLRTFLPVSSSNKHCSNLRIPCDVLQSPIPCDVLQSLVQSFNCLRVLGLRRLNITHIPDLIGDLKHLGTLLLSHCKRLRFLPRLMSNLIQMHHLDIRGTDTFEKMSEGGQALRELGGFANLKGHLRICGLENVVAEADAKAAKLIEKKHLDELVLEDRLDNYFARNPRHWKQHESIYEGLRPHSSLRRLTTLEFLQLKRCIHCIKLPYLGKLPFLKNLIIEHFGRVETVGPEFYGEHPSTPVRSFLSLKIPKVKSMRHWETWITHEADAIPFPSLEELHVEHCEKLRGGFPLEFPFLKVLNIKSCRELCGSLPQSSPLLPSLEELHVEDCEKLKGGFPLESPSLKVVLRGLAELPNLTSLSLCWEVEKILKLGEIVESHDSIANIETALPCLTSLQSLKFGCDSYEPCARIDPFIHEPLSISSLYLSTSSLHFQAESCLPLSTFPGGGLWADNLTTLRISNCNGLISLSKTLPDCFPSLQCLSISYCPLFESFAEDGLPLNLQTLRISSCKNLRHLPVMSRYMSLQLLDINGCSRFEVFPAGALPPNLRKPKISSCTMLRSLPDNFLKALLCLEFLHISHCPKLETLPPGGFPPYLEILHLVGCQELLSYVDWQLDGLIFLKELVIEPFRHSLGPWWAYDYCIHAFWTGASRSTEYYIDQLQRLTYLQILDIQSCHTVALATFVDGLPGSLQRLVIKDCVSLSLRSRVNESNTFLKYHQPRIKIDLRSLHREPSTTVHTKGVSLYTFIVPVPTSRGMGVTRAQDSSGSSIDLSDDNQKFALLLPGKVAAALEAAEKQFVHNANGAGARNKREKVLKSMFWFLNRGSIDHCLNLNSFLPATVLFLSFFFLVEECQMVLPSI</sequence>
<dbReference type="InterPro" id="IPR036388">
    <property type="entry name" value="WH-like_DNA-bd_sf"/>
</dbReference>
<dbReference type="Pfam" id="PF23559">
    <property type="entry name" value="WHD_DRP"/>
    <property type="match status" value="1"/>
</dbReference>
<evidence type="ECO:0000256" key="2">
    <source>
        <dbReference type="ARBA" id="ARBA00022737"/>
    </source>
</evidence>
<protein>
    <recommendedName>
        <fullName evidence="9">NB-ARC domain-containing protein</fullName>
    </recommendedName>
</protein>
<feature type="domain" description="R13L1/DRL21-like LRR repeat region" evidence="6">
    <location>
        <begin position="596"/>
        <end position="674"/>
    </location>
</feature>